<dbReference type="GO" id="GO:0030154">
    <property type="term" value="P:cell differentiation"/>
    <property type="evidence" value="ECO:0007669"/>
    <property type="project" value="TreeGrafter"/>
</dbReference>
<dbReference type="Pfam" id="PF00010">
    <property type="entry name" value="HLH"/>
    <property type="match status" value="1"/>
</dbReference>
<evidence type="ECO:0000256" key="1">
    <source>
        <dbReference type="ARBA" id="ARBA00004123"/>
    </source>
</evidence>
<dbReference type="SUPFAM" id="SSF47459">
    <property type="entry name" value="HLH, helix-loop-helix DNA-binding domain"/>
    <property type="match status" value="1"/>
</dbReference>
<name>A0A5J4NP81_9TREM</name>
<dbReference type="PANTHER" id="PTHR11723:SF17">
    <property type="entry name" value="PROTEIN EXTRA-MACROCHAETAE"/>
    <property type="match status" value="1"/>
</dbReference>
<dbReference type="GO" id="GO:0005737">
    <property type="term" value="C:cytoplasm"/>
    <property type="evidence" value="ECO:0007669"/>
    <property type="project" value="InterPro"/>
</dbReference>
<dbReference type="InterPro" id="IPR011598">
    <property type="entry name" value="bHLH_dom"/>
</dbReference>
<comment type="caution">
    <text evidence="7">The sequence shown here is derived from an EMBL/GenBank/DDBJ whole genome shotgun (WGS) entry which is preliminary data.</text>
</comment>
<evidence type="ECO:0000313" key="7">
    <source>
        <dbReference type="EMBL" id="KAA3677425.1"/>
    </source>
</evidence>
<comment type="subcellular location">
    <subcellularLocation>
        <location evidence="1">Nucleus</location>
    </subcellularLocation>
</comment>
<evidence type="ECO:0000259" key="6">
    <source>
        <dbReference type="PROSITE" id="PS50888"/>
    </source>
</evidence>
<keyword evidence="3" id="KW-0805">Transcription regulation</keyword>
<dbReference type="GO" id="GO:0005634">
    <property type="term" value="C:nucleus"/>
    <property type="evidence" value="ECO:0007669"/>
    <property type="project" value="UniProtKB-SubCell"/>
</dbReference>
<dbReference type="PANTHER" id="PTHR11723">
    <property type="entry name" value="DNA-BINDING PROTEIN INHIBITOR"/>
    <property type="match status" value="1"/>
</dbReference>
<dbReference type="GO" id="GO:0000122">
    <property type="term" value="P:negative regulation of transcription by RNA polymerase II"/>
    <property type="evidence" value="ECO:0007669"/>
    <property type="project" value="InterPro"/>
</dbReference>
<keyword evidence="8" id="KW-1185">Reference proteome</keyword>
<proteinExistence type="predicted"/>
<dbReference type="PROSITE" id="PS50888">
    <property type="entry name" value="BHLH"/>
    <property type="match status" value="1"/>
</dbReference>
<dbReference type="GO" id="GO:0046983">
    <property type="term" value="F:protein dimerization activity"/>
    <property type="evidence" value="ECO:0007669"/>
    <property type="project" value="InterPro"/>
</dbReference>
<keyword evidence="4" id="KW-0804">Transcription</keyword>
<protein>
    <recommendedName>
        <fullName evidence="6">BHLH domain-containing protein</fullName>
    </recommendedName>
</protein>
<reference evidence="7 8" key="1">
    <citation type="journal article" date="2019" name="Gigascience">
        <title>Whole-genome sequence of the oriental lung fluke Paragonimus westermani.</title>
        <authorList>
            <person name="Oey H."/>
            <person name="Zakrzewski M."/>
            <person name="Narain K."/>
            <person name="Devi K.R."/>
            <person name="Agatsuma T."/>
            <person name="Nawaratna S."/>
            <person name="Gobert G.N."/>
            <person name="Jones M.K."/>
            <person name="Ragan M.A."/>
            <person name="McManus D.P."/>
            <person name="Krause L."/>
        </authorList>
    </citation>
    <scope>NUCLEOTIDE SEQUENCE [LARGE SCALE GENOMIC DNA]</scope>
    <source>
        <strain evidence="7 8">IND2009</strain>
    </source>
</reference>
<dbReference type="EMBL" id="QNGE01001511">
    <property type="protein sequence ID" value="KAA3677425.1"/>
    <property type="molecule type" value="Genomic_DNA"/>
</dbReference>
<dbReference type="Gene3D" id="4.10.280.10">
    <property type="entry name" value="Helix-loop-helix DNA-binding domain"/>
    <property type="match status" value="1"/>
</dbReference>
<keyword evidence="2" id="KW-0678">Repressor</keyword>
<evidence type="ECO:0000256" key="2">
    <source>
        <dbReference type="ARBA" id="ARBA00022491"/>
    </source>
</evidence>
<evidence type="ECO:0000256" key="4">
    <source>
        <dbReference type="ARBA" id="ARBA00023163"/>
    </source>
</evidence>
<accession>A0A5J4NP81</accession>
<dbReference type="InterPro" id="IPR036638">
    <property type="entry name" value="HLH_DNA-bd_sf"/>
</dbReference>
<organism evidence="7 8">
    <name type="scientific">Paragonimus westermani</name>
    <dbReference type="NCBI Taxonomy" id="34504"/>
    <lineage>
        <taxon>Eukaryota</taxon>
        <taxon>Metazoa</taxon>
        <taxon>Spiralia</taxon>
        <taxon>Lophotrochozoa</taxon>
        <taxon>Platyhelminthes</taxon>
        <taxon>Trematoda</taxon>
        <taxon>Digenea</taxon>
        <taxon>Plagiorchiida</taxon>
        <taxon>Troglotremata</taxon>
        <taxon>Troglotrematidae</taxon>
        <taxon>Paragonimus</taxon>
    </lineage>
</organism>
<evidence type="ECO:0000256" key="3">
    <source>
        <dbReference type="ARBA" id="ARBA00023015"/>
    </source>
</evidence>
<feature type="domain" description="BHLH" evidence="6">
    <location>
        <begin position="18"/>
        <end position="70"/>
    </location>
</feature>
<gene>
    <name evidence="7" type="ORF">DEA37_0004415</name>
</gene>
<evidence type="ECO:0000256" key="5">
    <source>
        <dbReference type="ARBA" id="ARBA00023242"/>
    </source>
</evidence>
<keyword evidence="5" id="KW-0539">Nucleus</keyword>
<dbReference type="AlphaFoldDB" id="A0A5J4NP81"/>
<dbReference type="Proteomes" id="UP000324629">
    <property type="component" value="Unassembled WGS sequence"/>
</dbReference>
<dbReference type="InterPro" id="IPR026052">
    <property type="entry name" value="DNA-bd_prot-inh"/>
</dbReference>
<evidence type="ECO:0000313" key="8">
    <source>
        <dbReference type="Proteomes" id="UP000324629"/>
    </source>
</evidence>
<sequence>MTRRKCSRLCLEGRSPKVRRSSTHNKVPTPLLEMRKCLGQLKRMVPTIEQHQKINQLELLQHVINYIQDLEVTLEYPASILHSVSPCRDTADNGHAVQT</sequence>
<dbReference type="GO" id="GO:0032922">
    <property type="term" value="P:circadian regulation of gene expression"/>
    <property type="evidence" value="ECO:0007669"/>
    <property type="project" value="TreeGrafter"/>
</dbReference>